<accession>A0ACC3DNL9</accession>
<comment type="caution">
    <text evidence="1">The sequence shown here is derived from an EMBL/GenBank/DDBJ whole genome shotgun (WGS) entry which is preliminary data.</text>
</comment>
<evidence type="ECO:0000313" key="1">
    <source>
        <dbReference type="EMBL" id="KAK3078163.1"/>
    </source>
</evidence>
<gene>
    <name evidence="1" type="ORF">LTS18_008284</name>
</gene>
<protein>
    <submittedName>
        <fullName evidence="1">Uncharacterized protein</fullName>
    </submittedName>
</protein>
<organism evidence="1 2">
    <name type="scientific">Coniosporium uncinatum</name>
    <dbReference type="NCBI Taxonomy" id="93489"/>
    <lineage>
        <taxon>Eukaryota</taxon>
        <taxon>Fungi</taxon>
        <taxon>Dikarya</taxon>
        <taxon>Ascomycota</taxon>
        <taxon>Pezizomycotina</taxon>
        <taxon>Dothideomycetes</taxon>
        <taxon>Dothideomycetes incertae sedis</taxon>
        <taxon>Coniosporium</taxon>
    </lineage>
</organism>
<evidence type="ECO:0000313" key="2">
    <source>
        <dbReference type="Proteomes" id="UP001186974"/>
    </source>
</evidence>
<name>A0ACC3DNL9_9PEZI</name>
<proteinExistence type="predicted"/>
<keyword evidence="2" id="KW-1185">Reference proteome</keyword>
<reference evidence="1" key="1">
    <citation type="submission" date="2024-09" db="EMBL/GenBank/DDBJ databases">
        <title>Black Yeasts Isolated from many extreme environments.</title>
        <authorList>
            <person name="Coleine C."/>
            <person name="Stajich J.E."/>
            <person name="Selbmann L."/>
        </authorList>
    </citation>
    <scope>NUCLEOTIDE SEQUENCE</scope>
    <source>
        <strain evidence="1">CCFEE 5737</strain>
    </source>
</reference>
<sequence length="234" mass="26562">MYTAGSAPLAAGSFTRRCPPCRSEGLAFIHQFACCEEIPKELRLDASLIRLCEPEDAGNGYAVEDEESDEEYTDCPYRWDDNDPCLNCSTLPNGISCLQFFEQCRDSPESEETKAELLDYNARTYIEGALECGNADELVSQYCKIILATDAQSWNGRMLDKDDFVGRTKDDEFLESDEEEWYLEPNLYGYVKPGVVRMIVPDQVWQELQAQYLNGVPKVAFRCLVDEGLLMKYA</sequence>
<dbReference type="Proteomes" id="UP001186974">
    <property type="component" value="Unassembled WGS sequence"/>
</dbReference>
<dbReference type="EMBL" id="JAWDJW010002146">
    <property type="protein sequence ID" value="KAK3078163.1"/>
    <property type="molecule type" value="Genomic_DNA"/>
</dbReference>